<dbReference type="Proteomes" id="UP000235965">
    <property type="component" value="Unassembled WGS sequence"/>
</dbReference>
<accession>A0A2J7PXK3</accession>
<feature type="compositionally biased region" description="Polar residues" evidence="1">
    <location>
        <begin position="715"/>
        <end position="728"/>
    </location>
</feature>
<feature type="compositionally biased region" description="Polar residues" evidence="1">
    <location>
        <begin position="106"/>
        <end position="124"/>
    </location>
</feature>
<gene>
    <name evidence="2" type="ORF">B7P43_G08412</name>
</gene>
<feature type="compositionally biased region" description="Basic and acidic residues" evidence="1">
    <location>
        <begin position="267"/>
        <end position="286"/>
    </location>
</feature>
<evidence type="ECO:0000313" key="3">
    <source>
        <dbReference type="Proteomes" id="UP000235965"/>
    </source>
</evidence>
<feature type="compositionally biased region" description="Basic and acidic residues" evidence="1">
    <location>
        <begin position="294"/>
        <end position="326"/>
    </location>
</feature>
<feature type="compositionally biased region" description="Basic and acidic residues" evidence="1">
    <location>
        <begin position="334"/>
        <end position="346"/>
    </location>
</feature>
<feature type="region of interest" description="Disordered" evidence="1">
    <location>
        <begin position="32"/>
        <end position="81"/>
    </location>
</feature>
<feature type="compositionally biased region" description="Basic and acidic residues" evidence="1">
    <location>
        <begin position="354"/>
        <end position="366"/>
    </location>
</feature>
<comment type="caution">
    <text evidence="2">The sequence shown here is derived from an EMBL/GenBank/DDBJ whole genome shotgun (WGS) entry which is preliminary data.</text>
</comment>
<feature type="compositionally biased region" description="Basic and acidic residues" evidence="1">
    <location>
        <begin position="384"/>
        <end position="398"/>
    </location>
</feature>
<feature type="region of interest" description="Disordered" evidence="1">
    <location>
        <begin position="106"/>
        <end position="128"/>
    </location>
</feature>
<feature type="compositionally biased region" description="Basic and acidic residues" evidence="1">
    <location>
        <begin position="32"/>
        <end position="48"/>
    </location>
</feature>
<dbReference type="OrthoDB" id="823504at2759"/>
<feature type="region of interest" description="Disordered" evidence="1">
    <location>
        <begin position="438"/>
        <end position="493"/>
    </location>
</feature>
<evidence type="ECO:0000256" key="1">
    <source>
        <dbReference type="SAM" id="MobiDB-lite"/>
    </source>
</evidence>
<feature type="region of interest" description="Disordered" evidence="1">
    <location>
        <begin position="267"/>
        <end position="398"/>
    </location>
</feature>
<feature type="region of interest" description="Disordered" evidence="1">
    <location>
        <begin position="708"/>
        <end position="728"/>
    </location>
</feature>
<feature type="region of interest" description="Disordered" evidence="1">
    <location>
        <begin position="200"/>
        <end position="221"/>
    </location>
</feature>
<sequence>MMQVFYFSNHRVPCDSGYIPHLDLKPWAEHRKEEEYHHQESTDHDHSPSHHIPSYPSYQKPPTEQTPSYHHTTRPSYEEHKPSYLIVELQPPPKPLEENKPTYLIDSNFQSKPTKPQNMYTTTKYPKPEQAHKPTYLIDESFEDAERPASKRPNVGHKPINSAYLPVEHKEPDFNNHNYDHGHGAELPSKLETEPPDDYHFHHKEEYAPTKPSGGHNHLSLPEYYEEYNPHHKPQEEFTSNHYEPHGEYLLHHKPDDEHQVVYKPHGEYSHHEPHDEYLSHSKPQYEHTTQSKPYHEYPSHSKPQYEHTTHSKPYHEHPSHSKPQYEHTTSSKPYHEYPSHSKPQYEHTTYSKPYHEYSSHSKPQYEHTTQSKPYHEYSSYSKPHYEHTNQPKPYHEHTTHHYKPQYVYKFNISHVTSSSEPHYEYISFTKPYDNEHIPSTLDYNKYKPRPTKPSSHHDGTYSLLTNPPYKEQHHSESDSSAGRPDYQKPSSSEYYHTSYSYIKVFNEPSYYYLDERKVVGYTNKPNPGLLAEDINTSMVQSDASIMEQEPRIAVDNGYNIPADDDNLYIDLTTLTTSFNSAPLDVVTTEENVANVNTTPDEMQETVLSINIINITEDTDINNTAHNTSNIFYNEKQLNFAENSNVTMSEFMTTLDGTTTVMNAINTETLDNANDNITLKTFINMNKSTDNVTNSEKKNTFIIFSSKRENETDDSNISNQNTTNKNTFSSVDIEQKITENNSHLDNNNVNLDTQTNISVDNNIANENIKSVKEQNKTADNSTILHINKFTHITDANIFSNTNIIIDSNLNTDKQNVSIINETEMDGNINSNTETSEEDTTGMIIHESTFDTILTESYMISTITTESKDDWIFTEEEEDNATIIPEMPTIASDPMALKELPRPMIFEDEESGRGLM</sequence>
<name>A0A2J7PXK3_9NEOP</name>
<reference evidence="2 3" key="1">
    <citation type="submission" date="2017-12" db="EMBL/GenBank/DDBJ databases">
        <title>Hemimetabolous genomes reveal molecular basis of termite eusociality.</title>
        <authorList>
            <person name="Harrison M.C."/>
            <person name="Jongepier E."/>
            <person name="Robertson H.M."/>
            <person name="Arning N."/>
            <person name="Bitard-Feildel T."/>
            <person name="Chao H."/>
            <person name="Childers C.P."/>
            <person name="Dinh H."/>
            <person name="Doddapaneni H."/>
            <person name="Dugan S."/>
            <person name="Gowin J."/>
            <person name="Greiner C."/>
            <person name="Han Y."/>
            <person name="Hu H."/>
            <person name="Hughes D.S.T."/>
            <person name="Huylmans A.-K."/>
            <person name="Kemena C."/>
            <person name="Kremer L.P.M."/>
            <person name="Lee S.L."/>
            <person name="Lopez-Ezquerra A."/>
            <person name="Mallet L."/>
            <person name="Monroy-Kuhn J.M."/>
            <person name="Moser A."/>
            <person name="Murali S.C."/>
            <person name="Muzny D.M."/>
            <person name="Otani S."/>
            <person name="Piulachs M.-D."/>
            <person name="Poelchau M."/>
            <person name="Qu J."/>
            <person name="Schaub F."/>
            <person name="Wada-Katsumata A."/>
            <person name="Worley K.C."/>
            <person name="Xie Q."/>
            <person name="Ylla G."/>
            <person name="Poulsen M."/>
            <person name="Gibbs R.A."/>
            <person name="Schal C."/>
            <person name="Richards S."/>
            <person name="Belles X."/>
            <person name="Korb J."/>
            <person name="Bornberg-Bauer E."/>
        </authorList>
    </citation>
    <scope>NUCLEOTIDE SEQUENCE [LARGE SCALE GENOMIC DNA]</scope>
    <source>
        <tissue evidence="2">Whole body</tissue>
    </source>
</reference>
<feature type="compositionally biased region" description="Polar residues" evidence="1">
    <location>
        <begin position="60"/>
        <end position="70"/>
    </location>
</feature>
<organism evidence="2 3">
    <name type="scientific">Cryptotermes secundus</name>
    <dbReference type="NCBI Taxonomy" id="105785"/>
    <lineage>
        <taxon>Eukaryota</taxon>
        <taxon>Metazoa</taxon>
        <taxon>Ecdysozoa</taxon>
        <taxon>Arthropoda</taxon>
        <taxon>Hexapoda</taxon>
        <taxon>Insecta</taxon>
        <taxon>Pterygota</taxon>
        <taxon>Neoptera</taxon>
        <taxon>Polyneoptera</taxon>
        <taxon>Dictyoptera</taxon>
        <taxon>Blattodea</taxon>
        <taxon>Blattoidea</taxon>
        <taxon>Termitoidae</taxon>
        <taxon>Kalotermitidae</taxon>
        <taxon>Cryptotermitinae</taxon>
        <taxon>Cryptotermes</taxon>
    </lineage>
</organism>
<protein>
    <submittedName>
        <fullName evidence="2">Uncharacterized protein</fullName>
    </submittedName>
</protein>
<dbReference type="AlphaFoldDB" id="A0A2J7PXK3"/>
<keyword evidence="3" id="KW-1185">Reference proteome</keyword>
<proteinExistence type="predicted"/>
<dbReference type="EMBL" id="NEVH01020858">
    <property type="protein sequence ID" value="PNF21044.1"/>
    <property type="molecule type" value="Genomic_DNA"/>
</dbReference>
<evidence type="ECO:0000313" key="2">
    <source>
        <dbReference type="EMBL" id="PNF21044.1"/>
    </source>
</evidence>